<dbReference type="RefSeq" id="WP_342946566.1">
    <property type="nucleotide sequence ID" value="NZ_JAYMRV010000002.1"/>
</dbReference>
<reference evidence="2 3" key="1">
    <citation type="submission" date="2024-01" db="EMBL/GenBank/DDBJ databases">
        <title>The diversity of rhizobia nodulating Mimosa spp. in eleven states of Brazil covering several biomes is determined by host plant, location, and edaphic factors.</title>
        <authorList>
            <person name="Rouws L."/>
            <person name="Barauna A."/>
            <person name="Beukes C."/>
            <person name="De Faria S.M."/>
            <person name="Gross E."/>
            <person name="Dos Reis Junior F.B."/>
            <person name="Simon M."/>
            <person name="Maluk M."/>
            <person name="Odee D.W."/>
            <person name="Kenicer G."/>
            <person name="Young J.P.W."/>
            <person name="Reis V.M."/>
            <person name="Zilli J."/>
            <person name="James E.K."/>
        </authorList>
    </citation>
    <scope>NUCLEOTIDE SEQUENCE [LARGE SCALE GENOMIC DNA]</scope>
    <source>
        <strain evidence="2 3">JPY167</strain>
    </source>
</reference>
<keyword evidence="2" id="KW-0282">Flagellum</keyword>
<gene>
    <name evidence="2" type="ORF">VSR73_09265</name>
</gene>
<keyword evidence="2" id="KW-0966">Cell projection</keyword>
<dbReference type="Pfam" id="PF01052">
    <property type="entry name" value="FliMN_C"/>
    <property type="match status" value="1"/>
</dbReference>
<dbReference type="Proteomes" id="UP001489897">
    <property type="component" value="Unassembled WGS sequence"/>
</dbReference>
<accession>A0ABU9RME1</accession>
<proteinExistence type="predicted"/>
<protein>
    <submittedName>
        <fullName evidence="2">FliM/FliN family flagellar motor C-terminal domain-containing protein</fullName>
    </submittedName>
</protein>
<name>A0ABU9RME1_9BURK</name>
<keyword evidence="3" id="KW-1185">Reference proteome</keyword>
<evidence type="ECO:0000313" key="2">
    <source>
        <dbReference type="EMBL" id="MEM5421246.1"/>
    </source>
</evidence>
<evidence type="ECO:0000313" key="3">
    <source>
        <dbReference type="Proteomes" id="UP001489897"/>
    </source>
</evidence>
<sequence length="287" mass="29544">MNVSKLRYRTAGEHAALLQRFAAVLDGWQSAWSLDAAVLEHSAGRVGVAPRQAAPGTRSTSRAASVASEHDAGWRTLGLDANGAPAAFYRLAGATSQELAAAWLGLPAQGVQRASAEAVPLSVQLAQRAYDALLTAVAVEIGCVSTGDTPAGDACRASLRAWNGAVQLTSSGSGVAVQWLLSAATADRLLPSAAAREKSRAAAVRETVVPLADALAGGRLTLAVETEPVALSLGELAGLHVGDVISLGHRLDAPLNVIDASGNTLFSGFLHARDARKVLKLHAESNR</sequence>
<organism evidence="2 3">
    <name type="scientific">Paraburkholderia ferrariae</name>
    <dbReference type="NCBI Taxonomy" id="386056"/>
    <lineage>
        <taxon>Bacteria</taxon>
        <taxon>Pseudomonadati</taxon>
        <taxon>Pseudomonadota</taxon>
        <taxon>Betaproteobacteria</taxon>
        <taxon>Burkholderiales</taxon>
        <taxon>Burkholderiaceae</taxon>
        <taxon>Paraburkholderia</taxon>
    </lineage>
</organism>
<evidence type="ECO:0000259" key="1">
    <source>
        <dbReference type="Pfam" id="PF01052"/>
    </source>
</evidence>
<keyword evidence="2" id="KW-0969">Cilium</keyword>
<comment type="caution">
    <text evidence="2">The sequence shown here is derived from an EMBL/GenBank/DDBJ whole genome shotgun (WGS) entry which is preliminary data.</text>
</comment>
<dbReference type="EMBL" id="JAYMRV010000002">
    <property type="protein sequence ID" value="MEM5421246.1"/>
    <property type="molecule type" value="Genomic_DNA"/>
</dbReference>
<dbReference type="SUPFAM" id="SSF101801">
    <property type="entry name" value="Surface presentation of antigens (SPOA)"/>
    <property type="match status" value="1"/>
</dbReference>
<feature type="domain" description="Flagellar motor switch protein FliN-like C-terminal" evidence="1">
    <location>
        <begin position="220"/>
        <end position="281"/>
    </location>
</feature>
<dbReference type="InterPro" id="IPR001543">
    <property type="entry name" value="FliN-like_C"/>
</dbReference>
<dbReference type="InterPro" id="IPR036429">
    <property type="entry name" value="SpoA-like_sf"/>
</dbReference>